<feature type="coiled-coil region" evidence="1">
    <location>
        <begin position="33"/>
        <end position="102"/>
    </location>
</feature>
<evidence type="ECO:0000313" key="3">
    <source>
        <dbReference type="EMBL" id="UFZ03135.1"/>
    </source>
</evidence>
<proteinExistence type="predicted"/>
<dbReference type="Proteomes" id="UP001431010">
    <property type="component" value="Chromosome"/>
</dbReference>
<organism evidence="3 4">
    <name type="scientific">Bradyrhizobium ontarionense</name>
    <dbReference type="NCBI Taxonomy" id="2898149"/>
    <lineage>
        <taxon>Bacteria</taxon>
        <taxon>Pseudomonadati</taxon>
        <taxon>Pseudomonadota</taxon>
        <taxon>Alphaproteobacteria</taxon>
        <taxon>Hyphomicrobiales</taxon>
        <taxon>Nitrobacteraceae</taxon>
        <taxon>Bradyrhizobium</taxon>
    </lineage>
</organism>
<sequence>MPSRLADEREQRRGLILGLTLAEILLLLLFLLLLTLAAELKDWQDRANTAEEQLKPLQEALYSGGAVDIAGVQQLVERFKRLQDVEAEAKTLKEKNSELTEQSQLFKSLGLDTSQTLRSVASAVKQASEIDPNDPPALLKRAVEVLNILGKDTQPGEVKPFSEVVDDLSRKLATTEAEREKYRLDVLNLMHRSGNGLTYPSCWKTPTGQTEYIFDITFGDRGIRVRDATPARAKDSAWELVGSFGRDAEIDERNFVTATRKLADWATSQNCKFYTRNRDETGPSNKTRYKYLQRIVEQNFYPYYAPAPNAAPRRPASAAMTTTAAPGPPVEARPE</sequence>
<reference evidence="3" key="1">
    <citation type="journal article" date="2024" name="Antonie Van Leeuwenhoek">
        <title>Bradyrhizobium ontarionense sp. nov., a novel bacterial symbiont isolated from Aeschynomene indica (Indian jointvetch), harbours photosynthesis, nitrogen fixation and nitrous oxide (N2O) reductase genes.</title>
        <authorList>
            <person name="Bromfield E.S.P."/>
            <person name="Cloutier S."/>
        </authorList>
    </citation>
    <scope>NUCLEOTIDE SEQUENCE</scope>
    <source>
        <strain evidence="3">A19</strain>
    </source>
</reference>
<feature type="compositionally biased region" description="Pro residues" evidence="2">
    <location>
        <begin position="326"/>
        <end position="335"/>
    </location>
</feature>
<evidence type="ECO:0000313" key="4">
    <source>
        <dbReference type="Proteomes" id="UP001431010"/>
    </source>
</evidence>
<evidence type="ECO:0000256" key="2">
    <source>
        <dbReference type="SAM" id="MobiDB-lite"/>
    </source>
</evidence>
<dbReference type="RefSeq" id="WP_231319159.1">
    <property type="nucleotide sequence ID" value="NZ_CP088156.1"/>
</dbReference>
<accession>A0ABY3R895</accession>
<gene>
    <name evidence="3" type="ORF">LQG66_28425</name>
</gene>
<feature type="region of interest" description="Disordered" evidence="2">
    <location>
        <begin position="306"/>
        <end position="335"/>
    </location>
</feature>
<protein>
    <recommendedName>
        <fullName evidence="5">OmpA-like domain-containing protein</fullName>
    </recommendedName>
</protein>
<name>A0ABY3R895_9BRAD</name>
<evidence type="ECO:0000256" key="1">
    <source>
        <dbReference type="SAM" id="Coils"/>
    </source>
</evidence>
<evidence type="ECO:0008006" key="5">
    <source>
        <dbReference type="Google" id="ProtNLM"/>
    </source>
</evidence>
<keyword evidence="1" id="KW-0175">Coiled coil</keyword>
<feature type="compositionally biased region" description="Low complexity" evidence="2">
    <location>
        <begin position="306"/>
        <end position="325"/>
    </location>
</feature>
<dbReference type="EMBL" id="CP088156">
    <property type="protein sequence ID" value="UFZ03135.1"/>
    <property type="molecule type" value="Genomic_DNA"/>
</dbReference>
<keyword evidence="4" id="KW-1185">Reference proteome</keyword>